<dbReference type="EMBL" id="VSIV01000162">
    <property type="protein sequence ID" value="TYB33354.1"/>
    <property type="molecule type" value="Genomic_DNA"/>
</dbReference>
<dbReference type="InterPro" id="IPR050924">
    <property type="entry name" value="Peroxiredoxin_BCP/PrxQ"/>
</dbReference>
<comment type="similarity">
    <text evidence="9">Belongs to the peroxiredoxin family. BCP/PrxQ subfamily.</text>
</comment>
<reference evidence="13 14" key="1">
    <citation type="submission" date="2019-08" db="EMBL/GenBank/DDBJ databases">
        <title>Genomic characterization of a novel candidate phylum (ARYD3) from a high temperature, high salinity tertiary oil reservoir in north central Oklahoma, USA.</title>
        <authorList>
            <person name="Youssef N.H."/>
            <person name="Yadav A."/>
            <person name="Elshahed M.S."/>
        </authorList>
    </citation>
    <scope>NUCLEOTIDE SEQUENCE [LARGE SCALE GENOMIC DNA]</scope>
    <source>
        <strain evidence="13">ARYD1</strain>
    </source>
</reference>
<evidence type="ECO:0000256" key="3">
    <source>
        <dbReference type="ARBA" id="ARBA00022559"/>
    </source>
</evidence>
<evidence type="ECO:0000256" key="10">
    <source>
        <dbReference type="ARBA" id="ARBA00042639"/>
    </source>
</evidence>
<dbReference type="InterPro" id="IPR036249">
    <property type="entry name" value="Thioredoxin-like_sf"/>
</dbReference>
<comment type="function">
    <text evidence="1">Thiol-specific peroxidase that catalyzes the reduction of hydrogen peroxide and organic hydroperoxides to water and alcohols, respectively. Plays a role in cell protection against oxidative stress by detoxifying peroxides and as sensor of hydrogen peroxide-mediated signaling events.</text>
</comment>
<dbReference type="GO" id="GO:0005737">
    <property type="term" value="C:cytoplasm"/>
    <property type="evidence" value="ECO:0007669"/>
    <property type="project" value="TreeGrafter"/>
</dbReference>
<evidence type="ECO:0000256" key="8">
    <source>
        <dbReference type="ARBA" id="ARBA00032824"/>
    </source>
</evidence>
<dbReference type="GO" id="GO:0008379">
    <property type="term" value="F:thioredoxin peroxidase activity"/>
    <property type="evidence" value="ECO:0007669"/>
    <property type="project" value="TreeGrafter"/>
</dbReference>
<dbReference type="PROSITE" id="PS51352">
    <property type="entry name" value="THIOREDOXIN_2"/>
    <property type="match status" value="1"/>
</dbReference>
<keyword evidence="6" id="KW-1015">Disulfide bond</keyword>
<keyword evidence="3" id="KW-0575">Peroxidase</keyword>
<accession>A0A5D0MI16</accession>
<gene>
    <name evidence="13" type="ORF">FXF49_06780</name>
</gene>
<evidence type="ECO:0000256" key="4">
    <source>
        <dbReference type="ARBA" id="ARBA00022862"/>
    </source>
</evidence>
<evidence type="ECO:0000313" key="14">
    <source>
        <dbReference type="Proteomes" id="UP000323337"/>
    </source>
</evidence>
<organism evidence="13 14">
    <name type="scientific">Flexistipes sinusarabici</name>
    <dbReference type="NCBI Taxonomy" id="2352"/>
    <lineage>
        <taxon>Bacteria</taxon>
        <taxon>Pseudomonadati</taxon>
        <taxon>Deferribacterota</taxon>
        <taxon>Deferribacteres</taxon>
        <taxon>Deferribacterales</taxon>
        <taxon>Flexistipitaceae</taxon>
        <taxon>Flexistipes</taxon>
    </lineage>
</organism>
<comment type="catalytic activity">
    <reaction evidence="11">
        <text>a hydroperoxide + [thioredoxin]-dithiol = an alcohol + [thioredoxin]-disulfide + H2O</text>
        <dbReference type="Rhea" id="RHEA:62620"/>
        <dbReference type="Rhea" id="RHEA-COMP:10698"/>
        <dbReference type="Rhea" id="RHEA-COMP:10700"/>
        <dbReference type="ChEBI" id="CHEBI:15377"/>
        <dbReference type="ChEBI" id="CHEBI:29950"/>
        <dbReference type="ChEBI" id="CHEBI:30879"/>
        <dbReference type="ChEBI" id="CHEBI:35924"/>
        <dbReference type="ChEBI" id="CHEBI:50058"/>
        <dbReference type="EC" id="1.11.1.24"/>
    </reaction>
</comment>
<keyword evidence="5" id="KW-0560">Oxidoreductase</keyword>
<dbReference type="GO" id="GO:0034599">
    <property type="term" value="P:cellular response to oxidative stress"/>
    <property type="evidence" value="ECO:0007669"/>
    <property type="project" value="TreeGrafter"/>
</dbReference>
<evidence type="ECO:0000256" key="5">
    <source>
        <dbReference type="ARBA" id="ARBA00023002"/>
    </source>
</evidence>
<dbReference type="InterPro" id="IPR000866">
    <property type="entry name" value="AhpC/TSA"/>
</dbReference>
<evidence type="ECO:0000256" key="7">
    <source>
        <dbReference type="ARBA" id="ARBA00023284"/>
    </source>
</evidence>
<dbReference type="Proteomes" id="UP000323337">
    <property type="component" value="Unassembled WGS sequence"/>
</dbReference>
<evidence type="ECO:0000313" key="13">
    <source>
        <dbReference type="EMBL" id="TYB33354.1"/>
    </source>
</evidence>
<dbReference type="AlphaFoldDB" id="A0A5D0MI16"/>
<dbReference type="RefSeq" id="WP_303701149.1">
    <property type="nucleotide sequence ID" value="NZ_VSIV01000162.1"/>
</dbReference>
<keyword evidence="7" id="KW-0676">Redox-active center</keyword>
<sequence length="214" mass="24140">MLLKEQIEELKRESAGKIPEDAKKVMKKATEDLVKSGIEANIPKVGSKAYDFTLQNYDGSEVTLSKEAAKGPVVLSFYRGGWCPVCNLELNYLQSRLSDFQNHGANLIAVSPELPEYANETVERHNIEFPVLYDTDNKVAAKYGLVFKMPEDLVEVYEKFGLDVAKHNGNEKYEIPVPATFVVDRDLTLRYVFGKADYNQRAEPDDILEVLKGM</sequence>
<dbReference type="PANTHER" id="PTHR42801:SF7">
    <property type="entry name" value="SLL1159 PROTEIN"/>
    <property type="match status" value="1"/>
</dbReference>
<keyword evidence="4" id="KW-0049">Antioxidant</keyword>
<evidence type="ECO:0000259" key="12">
    <source>
        <dbReference type="PROSITE" id="PS51352"/>
    </source>
</evidence>
<evidence type="ECO:0000256" key="6">
    <source>
        <dbReference type="ARBA" id="ARBA00023157"/>
    </source>
</evidence>
<evidence type="ECO:0000256" key="1">
    <source>
        <dbReference type="ARBA" id="ARBA00003330"/>
    </source>
</evidence>
<dbReference type="Gene3D" id="3.40.30.10">
    <property type="entry name" value="Glutaredoxin"/>
    <property type="match status" value="1"/>
</dbReference>
<evidence type="ECO:0000256" key="2">
    <source>
        <dbReference type="ARBA" id="ARBA00013017"/>
    </source>
</evidence>
<evidence type="ECO:0000256" key="9">
    <source>
        <dbReference type="ARBA" id="ARBA00038489"/>
    </source>
</evidence>
<dbReference type="PANTHER" id="PTHR42801">
    <property type="entry name" value="THIOREDOXIN-DEPENDENT PEROXIDE REDUCTASE"/>
    <property type="match status" value="1"/>
</dbReference>
<dbReference type="CDD" id="cd02970">
    <property type="entry name" value="PRX_like2"/>
    <property type="match status" value="1"/>
</dbReference>
<dbReference type="Pfam" id="PF00578">
    <property type="entry name" value="AhpC-TSA"/>
    <property type="match status" value="1"/>
</dbReference>
<dbReference type="InterPro" id="IPR013766">
    <property type="entry name" value="Thioredoxin_domain"/>
</dbReference>
<dbReference type="EC" id="1.11.1.24" evidence="2"/>
<name>A0A5D0MI16_FLESI</name>
<proteinExistence type="inferred from homology"/>
<dbReference type="SUPFAM" id="SSF52833">
    <property type="entry name" value="Thioredoxin-like"/>
    <property type="match status" value="1"/>
</dbReference>
<comment type="caution">
    <text evidence="13">The sequence shown here is derived from an EMBL/GenBank/DDBJ whole genome shotgun (WGS) entry which is preliminary data.</text>
</comment>
<evidence type="ECO:0000256" key="11">
    <source>
        <dbReference type="ARBA" id="ARBA00049091"/>
    </source>
</evidence>
<protein>
    <recommendedName>
        <fullName evidence="2">thioredoxin-dependent peroxiredoxin</fullName>
        <ecNumber evidence="2">1.11.1.24</ecNumber>
    </recommendedName>
    <alternativeName>
        <fullName evidence="8">Thioredoxin peroxidase</fullName>
    </alternativeName>
    <alternativeName>
        <fullName evidence="10">Thioredoxin-dependent peroxiredoxin Bcp</fullName>
    </alternativeName>
</protein>
<feature type="domain" description="Thioredoxin" evidence="12">
    <location>
        <begin position="43"/>
        <end position="214"/>
    </location>
</feature>
<dbReference type="GO" id="GO:0045454">
    <property type="term" value="P:cell redox homeostasis"/>
    <property type="evidence" value="ECO:0007669"/>
    <property type="project" value="TreeGrafter"/>
</dbReference>